<reference evidence="2" key="1">
    <citation type="submission" date="2016-12" db="EMBL/GenBank/DDBJ databases">
        <authorList>
            <person name="Brunel B."/>
        </authorList>
    </citation>
    <scope>NUCLEOTIDE SEQUENCE [LARGE SCALE GENOMIC DNA]</scope>
</reference>
<gene>
    <name evidence="1" type="ORF">BQ8482_220152</name>
</gene>
<sequence>MPSDCLMAYMGRVWTALRWQGFYLSALQLLVGAAMYPTYRCGSSYAAGHNAIRAAQVPIESSHSKVHGPIGFS</sequence>
<evidence type="ECO:0000313" key="1">
    <source>
        <dbReference type="EMBL" id="SJM31981.1"/>
    </source>
</evidence>
<proteinExistence type="predicted"/>
<evidence type="ECO:0000313" key="2">
    <source>
        <dbReference type="Proteomes" id="UP000245698"/>
    </source>
</evidence>
<dbReference type="EMBL" id="FUIG01000029">
    <property type="protein sequence ID" value="SJM31981.1"/>
    <property type="molecule type" value="Genomic_DNA"/>
</dbReference>
<organism evidence="1 2">
    <name type="scientific">Mesorhizobium delmotii</name>
    <dbReference type="NCBI Taxonomy" id="1631247"/>
    <lineage>
        <taxon>Bacteria</taxon>
        <taxon>Pseudomonadati</taxon>
        <taxon>Pseudomonadota</taxon>
        <taxon>Alphaproteobacteria</taxon>
        <taxon>Hyphomicrobiales</taxon>
        <taxon>Phyllobacteriaceae</taxon>
        <taxon>Mesorhizobium</taxon>
    </lineage>
</organism>
<dbReference type="AlphaFoldDB" id="A0A2P9ALF9"/>
<keyword evidence="2" id="KW-1185">Reference proteome</keyword>
<name>A0A2P9ALF9_9HYPH</name>
<accession>A0A2P9ALF9</accession>
<dbReference type="Proteomes" id="UP000245698">
    <property type="component" value="Unassembled WGS sequence"/>
</dbReference>
<protein>
    <submittedName>
        <fullName evidence="1">Uncharacterized protein</fullName>
    </submittedName>
</protein>